<protein>
    <submittedName>
        <fullName evidence="10">Sterol regulatory element-binding protein cleavage-activating protein</fullName>
    </submittedName>
</protein>
<gene>
    <name evidence="10" type="ORF">X975_14022</name>
</gene>
<dbReference type="SUPFAM" id="SSF82866">
    <property type="entry name" value="Multidrug efflux transporter AcrB transmembrane domain"/>
    <property type="match status" value="1"/>
</dbReference>
<accession>A0A087TFM1</accession>
<dbReference type="AlphaFoldDB" id="A0A087TFM1"/>
<keyword evidence="8" id="KW-0812">Transmembrane</keyword>
<evidence type="ECO:0000256" key="2">
    <source>
        <dbReference type="ARBA" id="ARBA00004394"/>
    </source>
</evidence>
<keyword evidence="5" id="KW-0256">Endoplasmic reticulum</keyword>
<evidence type="ECO:0000256" key="3">
    <source>
        <dbReference type="ARBA" id="ARBA00022574"/>
    </source>
</evidence>
<feature type="domain" description="SSD" evidence="9">
    <location>
        <begin position="1"/>
        <end position="82"/>
    </location>
</feature>
<dbReference type="Pfam" id="PF12349">
    <property type="entry name" value="Sterol-sensing"/>
    <property type="match status" value="1"/>
</dbReference>
<feature type="transmembrane region" description="Helical" evidence="8">
    <location>
        <begin position="36"/>
        <end position="54"/>
    </location>
</feature>
<keyword evidence="8" id="KW-1133">Transmembrane helix</keyword>
<dbReference type="OMA" id="HISTQYW"/>
<dbReference type="GO" id="GO:0005789">
    <property type="term" value="C:endoplasmic reticulum membrane"/>
    <property type="evidence" value="ECO:0007669"/>
    <property type="project" value="InterPro"/>
</dbReference>
<evidence type="ECO:0000256" key="4">
    <source>
        <dbReference type="ARBA" id="ARBA00022737"/>
    </source>
</evidence>
<dbReference type="PANTHER" id="PTHR46378:SF1">
    <property type="entry name" value="STEROL REGULATORY ELEMENT-BINDING PROTEIN CLEAVAGE-ACTIVATING PROTEIN"/>
    <property type="match status" value="1"/>
</dbReference>
<dbReference type="GO" id="GO:0032936">
    <property type="term" value="C:SREBP-SCAP complex"/>
    <property type="evidence" value="ECO:0007669"/>
    <property type="project" value="TreeGrafter"/>
</dbReference>
<comment type="subcellular location">
    <subcellularLocation>
        <location evidence="1">Endoplasmic reticulum</location>
    </subcellularLocation>
    <subcellularLocation>
        <location evidence="2">Golgi apparatus membrane</location>
    </subcellularLocation>
</comment>
<dbReference type="PROSITE" id="PS50156">
    <property type="entry name" value="SSD"/>
    <property type="match status" value="1"/>
</dbReference>
<keyword evidence="3" id="KW-0853">WD repeat</keyword>
<dbReference type="InterPro" id="IPR053958">
    <property type="entry name" value="HMGCR/SNAP/NPC1-like_SSD"/>
</dbReference>
<evidence type="ECO:0000313" key="11">
    <source>
        <dbReference type="Proteomes" id="UP000054359"/>
    </source>
</evidence>
<proteinExistence type="predicted"/>
<dbReference type="EMBL" id="KK114995">
    <property type="protein sequence ID" value="KFM63910.1"/>
    <property type="molecule type" value="Genomic_DNA"/>
</dbReference>
<dbReference type="GO" id="GO:0045540">
    <property type="term" value="P:regulation of cholesterol biosynthetic process"/>
    <property type="evidence" value="ECO:0007669"/>
    <property type="project" value="TreeGrafter"/>
</dbReference>
<dbReference type="Proteomes" id="UP000054359">
    <property type="component" value="Unassembled WGS sequence"/>
</dbReference>
<name>A0A087TFM1_STEMI</name>
<dbReference type="STRING" id="407821.A0A087TFM1"/>
<evidence type="ECO:0000259" key="9">
    <source>
        <dbReference type="PROSITE" id="PS50156"/>
    </source>
</evidence>
<reference evidence="10 11" key="1">
    <citation type="submission" date="2013-11" db="EMBL/GenBank/DDBJ databases">
        <title>Genome sequencing of Stegodyphus mimosarum.</title>
        <authorList>
            <person name="Bechsgaard J."/>
        </authorList>
    </citation>
    <scope>NUCLEOTIDE SEQUENCE [LARGE SCALE GENOMIC DNA]</scope>
</reference>
<keyword evidence="4" id="KW-0677">Repeat</keyword>
<keyword evidence="6" id="KW-0333">Golgi apparatus</keyword>
<evidence type="ECO:0000256" key="5">
    <source>
        <dbReference type="ARBA" id="ARBA00022824"/>
    </source>
</evidence>
<evidence type="ECO:0000313" key="10">
    <source>
        <dbReference type="EMBL" id="KFM63910.1"/>
    </source>
</evidence>
<dbReference type="InterPro" id="IPR000731">
    <property type="entry name" value="SSD"/>
</dbReference>
<evidence type="ECO:0000256" key="7">
    <source>
        <dbReference type="ARBA" id="ARBA00023136"/>
    </source>
</evidence>
<dbReference type="GO" id="GO:0032934">
    <property type="term" value="F:sterol binding"/>
    <property type="evidence" value="ECO:0007669"/>
    <property type="project" value="InterPro"/>
</dbReference>
<dbReference type="InterPro" id="IPR030225">
    <property type="entry name" value="SCAP"/>
</dbReference>
<dbReference type="PANTHER" id="PTHR46378">
    <property type="entry name" value="STEROL REGULATORY ELEMENT-BINDING PROTEIN CLEAVAGE-ACTIVATING PROTEIN"/>
    <property type="match status" value="1"/>
</dbReference>
<keyword evidence="7 8" id="KW-0472">Membrane</keyword>
<organism evidence="10 11">
    <name type="scientific">Stegodyphus mimosarum</name>
    <name type="common">African social velvet spider</name>
    <dbReference type="NCBI Taxonomy" id="407821"/>
    <lineage>
        <taxon>Eukaryota</taxon>
        <taxon>Metazoa</taxon>
        <taxon>Ecdysozoa</taxon>
        <taxon>Arthropoda</taxon>
        <taxon>Chelicerata</taxon>
        <taxon>Arachnida</taxon>
        <taxon>Araneae</taxon>
        <taxon>Araneomorphae</taxon>
        <taxon>Entelegynae</taxon>
        <taxon>Eresoidea</taxon>
        <taxon>Eresidae</taxon>
        <taxon>Stegodyphus</taxon>
    </lineage>
</organism>
<dbReference type="OrthoDB" id="361494at2759"/>
<feature type="transmembrane region" description="Helical" evidence="8">
    <location>
        <begin position="60"/>
        <end position="82"/>
    </location>
</feature>
<feature type="non-terminal residue" evidence="10">
    <location>
        <position position="120"/>
    </location>
</feature>
<keyword evidence="11" id="KW-1185">Reference proteome</keyword>
<dbReference type="GO" id="GO:0000139">
    <property type="term" value="C:Golgi membrane"/>
    <property type="evidence" value="ECO:0007669"/>
    <property type="project" value="UniProtKB-SubCell"/>
</dbReference>
<sequence>MLVLTKSVVSTPMHLDVKLRVAQGLSKEGWSITKNLLTELALLMVAFLTFVPKIQEFCLFAVVGLLTDFFLQLLFFATFLSVDIRRMEITDLQRNCIREVANIRNFRNEKLHNDQSSQPR</sequence>
<dbReference type="GO" id="GO:0032933">
    <property type="term" value="P:SREBP signaling pathway"/>
    <property type="evidence" value="ECO:0007669"/>
    <property type="project" value="InterPro"/>
</dbReference>
<evidence type="ECO:0000256" key="1">
    <source>
        <dbReference type="ARBA" id="ARBA00004240"/>
    </source>
</evidence>
<evidence type="ECO:0000256" key="8">
    <source>
        <dbReference type="SAM" id="Phobius"/>
    </source>
</evidence>
<evidence type="ECO:0000256" key="6">
    <source>
        <dbReference type="ARBA" id="ARBA00023034"/>
    </source>
</evidence>